<sequence>MPKPTVTIAELRAKNNKMTQADFAKSIGVSAQTVSAWEKDITTISTKHLIKIYEVYGVKSSELLGA</sequence>
<proteinExistence type="predicted"/>
<dbReference type="PANTHER" id="PTHR46558">
    <property type="entry name" value="TRACRIPTIONAL REGULATORY PROTEIN-RELATED-RELATED"/>
    <property type="match status" value="1"/>
</dbReference>
<protein>
    <submittedName>
        <fullName evidence="3">XRE family transcriptional regulator</fullName>
    </submittedName>
</protein>
<evidence type="ECO:0000259" key="2">
    <source>
        <dbReference type="PROSITE" id="PS50943"/>
    </source>
</evidence>
<dbReference type="InterPro" id="IPR010982">
    <property type="entry name" value="Lambda_DNA-bd_dom_sf"/>
</dbReference>
<dbReference type="AlphaFoldDB" id="A0A116Q5U5"/>
<dbReference type="EMBL" id="FIJK01000061">
    <property type="protein sequence ID" value="CYW59930.1"/>
    <property type="molecule type" value="Genomic_DNA"/>
</dbReference>
<dbReference type="RefSeq" id="WP_024398878.1">
    <property type="nucleotide sequence ID" value="NZ_CEGX01000009.1"/>
</dbReference>
<dbReference type="PANTHER" id="PTHR46558:SF11">
    <property type="entry name" value="HTH-TYPE TRANSCRIPTIONAL REGULATOR XRE"/>
    <property type="match status" value="1"/>
</dbReference>
<gene>
    <name evidence="3" type="ORF">ERS132539_01992</name>
</gene>
<accession>A0A116Q5U5</accession>
<organism evidence="3 4">
    <name type="scientific">Streptococcus suis</name>
    <dbReference type="NCBI Taxonomy" id="1307"/>
    <lineage>
        <taxon>Bacteria</taxon>
        <taxon>Bacillati</taxon>
        <taxon>Bacillota</taxon>
        <taxon>Bacilli</taxon>
        <taxon>Lactobacillales</taxon>
        <taxon>Streptococcaceae</taxon>
        <taxon>Streptococcus</taxon>
    </lineage>
</organism>
<keyword evidence="1" id="KW-0238">DNA-binding</keyword>
<name>A0A116Q5U5_STRSU</name>
<feature type="domain" description="HTH cro/C1-type" evidence="2">
    <location>
        <begin position="8"/>
        <end position="63"/>
    </location>
</feature>
<dbReference type="GO" id="GO:0003677">
    <property type="term" value="F:DNA binding"/>
    <property type="evidence" value="ECO:0007669"/>
    <property type="project" value="UniProtKB-KW"/>
</dbReference>
<dbReference type="CDD" id="cd00093">
    <property type="entry name" value="HTH_XRE"/>
    <property type="match status" value="1"/>
</dbReference>
<evidence type="ECO:0000256" key="1">
    <source>
        <dbReference type="ARBA" id="ARBA00023125"/>
    </source>
</evidence>
<dbReference type="Gene3D" id="1.10.260.40">
    <property type="entry name" value="lambda repressor-like DNA-binding domains"/>
    <property type="match status" value="1"/>
</dbReference>
<dbReference type="Proteomes" id="UP000069526">
    <property type="component" value="Unassembled WGS sequence"/>
</dbReference>
<evidence type="ECO:0000313" key="4">
    <source>
        <dbReference type="Proteomes" id="UP000069526"/>
    </source>
</evidence>
<dbReference type="Pfam" id="PF01381">
    <property type="entry name" value="HTH_3"/>
    <property type="match status" value="1"/>
</dbReference>
<dbReference type="SUPFAM" id="SSF47413">
    <property type="entry name" value="lambda repressor-like DNA-binding domains"/>
    <property type="match status" value="1"/>
</dbReference>
<reference evidence="3 4" key="1">
    <citation type="submission" date="2016-02" db="EMBL/GenBank/DDBJ databases">
        <authorList>
            <consortium name="Pathogen Informatics"/>
        </authorList>
    </citation>
    <scope>NUCLEOTIDE SEQUENCE [LARGE SCALE GENOMIC DNA]</scope>
    <source>
        <strain evidence="3 4">SS1013</strain>
    </source>
</reference>
<dbReference type="InterPro" id="IPR001387">
    <property type="entry name" value="Cro/C1-type_HTH"/>
</dbReference>
<dbReference type="PROSITE" id="PS50943">
    <property type="entry name" value="HTH_CROC1"/>
    <property type="match status" value="1"/>
</dbReference>
<dbReference type="SMART" id="SM00530">
    <property type="entry name" value="HTH_XRE"/>
    <property type="match status" value="1"/>
</dbReference>
<evidence type="ECO:0000313" key="3">
    <source>
        <dbReference type="EMBL" id="CYW59930.1"/>
    </source>
</evidence>